<evidence type="ECO:0000256" key="7">
    <source>
        <dbReference type="ARBA" id="ARBA00022795"/>
    </source>
</evidence>
<protein>
    <recommendedName>
        <fullName evidence="4">Flagellar assembly protein FliH</fullName>
    </recommendedName>
</protein>
<proteinExistence type="inferred from homology"/>
<dbReference type="InterPro" id="IPR000563">
    <property type="entry name" value="Flag_FliH"/>
</dbReference>
<dbReference type="GO" id="GO:0044781">
    <property type="term" value="P:bacterial-type flagellum organization"/>
    <property type="evidence" value="ECO:0007669"/>
    <property type="project" value="UniProtKB-KW"/>
</dbReference>
<dbReference type="NCBIfam" id="NF004270">
    <property type="entry name" value="PRK05687.2-1"/>
    <property type="match status" value="1"/>
</dbReference>
<reference evidence="12 13" key="1">
    <citation type="submission" date="2020-08" db="EMBL/GenBank/DDBJ databases">
        <title>Paraeoetvoesia sp. YC-7-48 draft genome sequence.</title>
        <authorList>
            <person name="Yao L."/>
        </authorList>
    </citation>
    <scope>NUCLEOTIDE SEQUENCE [LARGE SCALE GENOMIC DNA]</scope>
    <source>
        <strain evidence="13">YC-7-48</strain>
    </source>
</reference>
<keyword evidence="9" id="KW-1006">Bacterial flagellum protein export</keyword>
<keyword evidence="13" id="KW-1185">Reference proteome</keyword>
<dbReference type="RefSeq" id="WP_185778334.1">
    <property type="nucleotide sequence ID" value="NZ_JACJUU010000001.1"/>
</dbReference>
<dbReference type="GO" id="GO:0071973">
    <property type="term" value="P:bacterial-type flagellum-dependent cell motility"/>
    <property type="evidence" value="ECO:0007669"/>
    <property type="project" value="InterPro"/>
</dbReference>
<comment type="subcellular location">
    <subcellularLocation>
        <location evidence="2">Cytoplasm</location>
    </subcellularLocation>
</comment>
<dbReference type="PANTHER" id="PTHR34982:SF1">
    <property type="entry name" value="FLAGELLAR ASSEMBLY PROTEIN FLIH"/>
    <property type="match status" value="1"/>
</dbReference>
<evidence type="ECO:0000313" key="12">
    <source>
        <dbReference type="EMBL" id="MBC2768492.1"/>
    </source>
</evidence>
<evidence type="ECO:0000313" key="13">
    <source>
        <dbReference type="Proteomes" id="UP000545386"/>
    </source>
</evidence>
<dbReference type="PRINTS" id="PR01003">
    <property type="entry name" value="FLGFLIH"/>
</dbReference>
<keyword evidence="8" id="KW-0653">Protein transport</keyword>
<comment type="similarity">
    <text evidence="3">Belongs to the FliH family.</text>
</comment>
<evidence type="ECO:0000256" key="5">
    <source>
        <dbReference type="ARBA" id="ARBA00022448"/>
    </source>
</evidence>
<dbReference type="InterPro" id="IPR051472">
    <property type="entry name" value="T3SS_Stator/FliH"/>
</dbReference>
<sequence>MSDANHDHNDPGAWQRWEMTDLGNSKPAAPAPGGRLARRLAEEKTTQKAAPARQPVKATNDIPEDVVAQVARIGQEARERAVQEGREAGQKQGHAEGFAAGKAEGLKSGHDEGFQAGHREGYEKGLAEGRAISAAEVSQIQSVAQSCAASVNALNNQVAESLVDLALNIARQVIRSTLAATPETILDTVRDILATDHGEGNGLMRLRMHPEDLTLVKRHLSDDPRMHHWHLEADPRIERGGCYAETSLGDIDATLKTRWERIAGTLRESPSWDTGHD</sequence>
<feature type="domain" description="Flagellar assembly protein FliH/Type III secretion system HrpE" evidence="11">
    <location>
        <begin position="135"/>
        <end position="262"/>
    </location>
</feature>
<evidence type="ECO:0000256" key="1">
    <source>
        <dbReference type="ARBA" id="ARBA00003041"/>
    </source>
</evidence>
<organism evidence="12 13">
    <name type="scientific">Pusillimonas minor</name>
    <dbReference type="NCBI Taxonomy" id="2697024"/>
    <lineage>
        <taxon>Bacteria</taxon>
        <taxon>Pseudomonadati</taxon>
        <taxon>Pseudomonadota</taxon>
        <taxon>Betaproteobacteria</taxon>
        <taxon>Burkholderiales</taxon>
        <taxon>Alcaligenaceae</taxon>
        <taxon>Pusillimonas</taxon>
    </lineage>
</organism>
<evidence type="ECO:0000256" key="10">
    <source>
        <dbReference type="SAM" id="MobiDB-lite"/>
    </source>
</evidence>
<keyword evidence="5" id="KW-0813">Transport</keyword>
<dbReference type="GO" id="GO:0009288">
    <property type="term" value="C:bacterial-type flagellum"/>
    <property type="evidence" value="ECO:0007669"/>
    <property type="project" value="InterPro"/>
</dbReference>
<accession>A0A842HL45</accession>
<dbReference type="GO" id="GO:0015031">
    <property type="term" value="P:protein transport"/>
    <property type="evidence" value="ECO:0007669"/>
    <property type="project" value="UniProtKB-KW"/>
</dbReference>
<evidence type="ECO:0000256" key="9">
    <source>
        <dbReference type="ARBA" id="ARBA00023225"/>
    </source>
</evidence>
<keyword evidence="12" id="KW-0282">Flagellum</keyword>
<dbReference type="GO" id="GO:0005829">
    <property type="term" value="C:cytosol"/>
    <property type="evidence" value="ECO:0007669"/>
    <property type="project" value="TreeGrafter"/>
</dbReference>
<gene>
    <name evidence="12" type="ORF">GTU67_01015</name>
</gene>
<dbReference type="Pfam" id="PF02108">
    <property type="entry name" value="FliH"/>
    <property type="match status" value="1"/>
</dbReference>
<keyword evidence="7" id="KW-1005">Bacterial flagellum biogenesis</keyword>
<dbReference type="AlphaFoldDB" id="A0A842HL45"/>
<keyword evidence="12" id="KW-0969">Cilium</keyword>
<keyword evidence="12" id="KW-0966">Cell projection</keyword>
<comment type="caution">
    <text evidence="12">The sequence shown here is derived from an EMBL/GenBank/DDBJ whole genome shotgun (WGS) entry which is preliminary data.</text>
</comment>
<keyword evidence="6" id="KW-0963">Cytoplasm</keyword>
<evidence type="ECO:0000256" key="3">
    <source>
        <dbReference type="ARBA" id="ARBA00006602"/>
    </source>
</evidence>
<dbReference type="EMBL" id="JACJUU010000001">
    <property type="protein sequence ID" value="MBC2768492.1"/>
    <property type="molecule type" value="Genomic_DNA"/>
</dbReference>
<dbReference type="GO" id="GO:0003774">
    <property type="term" value="F:cytoskeletal motor activity"/>
    <property type="evidence" value="ECO:0007669"/>
    <property type="project" value="InterPro"/>
</dbReference>
<feature type="region of interest" description="Disordered" evidence="10">
    <location>
        <begin position="1"/>
        <end position="61"/>
    </location>
</feature>
<evidence type="ECO:0000256" key="8">
    <source>
        <dbReference type="ARBA" id="ARBA00022927"/>
    </source>
</evidence>
<evidence type="ECO:0000256" key="4">
    <source>
        <dbReference type="ARBA" id="ARBA00016507"/>
    </source>
</evidence>
<dbReference type="Proteomes" id="UP000545386">
    <property type="component" value="Unassembled WGS sequence"/>
</dbReference>
<dbReference type="InterPro" id="IPR018035">
    <property type="entry name" value="Flagellar_FliH/T3SS_HrpE"/>
</dbReference>
<evidence type="ECO:0000259" key="11">
    <source>
        <dbReference type="Pfam" id="PF02108"/>
    </source>
</evidence>
<comment type="function">
    <text evidence="1">Needed for flagellar regrowth and assembly.</text>
</comment>
<name>A0A842HL45_9BURK</name>
<evidence type="ECO:0000256" key="6">
    <source>
        <dbReference type="ARBA" id="ARBA00022490"/>
    </source>
</evidence>
<feature type="compositionally biased region" description="Basic and acidic residues" evidence="10">
    <location>
        <begin position="1"/>
        <end position="10"/>
    </location>
</feature>
<dbReference type="PANTHER" id="PTHR34982">
    <property type="entry name" value="YOP PROTEINS TRANSLOCATION PROTEIN L"/>
    <property type="match status" value="1"/>
</dbReference>
<evidence type="ECO:0000256" key="2">
    <source>
        <dbReference type="ARBA" id="ARBA00004496"/>
    </source>
</evidence>